<dbReference type="PROSITE" id="PS51257">
    <property type="entry name" value="PROKAR_LIPOPROTEIN"/>
    <property type="match status" value="1"/>
</dbReference>
<evidence type="ECO:0000256" key="1">
    <source>
        <dbReference type="SAM" id="SignalP"/>
    </source>
</evidence>
<dbReference type="EMBL" id="CP045913">
    <property type="protein sequence ID" value="QGH62697.1"/>
    <property type="molecule type" value="Genomic_DNA"/>
</dbReference>
<evidence type="ECO:0000313" key="3">
    <source>
        <dbReference type="Proteomes" id="UP000381260"/>
    </source>
</evidence>
<dbReference type="RefSeq" id="WP_153859562.1">
    <property type="nucleotide sequence ID" value="NZ_CP045913.1"/>
</dbReference>
<reference evidence="2 3" key="1">
    <citation type="submission" date="2019-11" db="EMBL/GenBank/DDBJ databases">
        <title>The Phosphoenolpyruvate Phosphotransferase System Regulates Serratia proteamaculans 336X Biofilm Formation and Wheat Roots colonization.</title>
        <authorList>
            <person name="Liu F."/>
        </authorList>
    </citation>
    <scope>NUCLEOTIDE SEQUENCE [LARGE SCALE GENOMIC DNA]</scope>
    <source>
        <strain evidence="2 3">336X</strain>
    </source>
</reference>
<name>A0A5Q2VAZ0_SERPR</name>
<evidence type="ECO:0000313" key="2">
    <source>
        <dbReference type="EMBL" id="QGH62697.1"/>
    </source>
</evidence>
<protein>
    <submittedName>
        <fullName evidence="2">DUF4823 domain-containing protein</fullName>
    </submittedName>
</protein>
<dbReference type="InterPro" id="IPR032248">
    <property type="entry name" value="DUF4823"/>
</dbReference>
<feature type="signal peptide" evidence="1">
    <location>
        <begin position="1"/>
        <end position="19"/>
    </location>
</feature>
<accession>A0A5Q2VAZ0</accession>
<gene>
    <name evidence="2" type="ORF">GHV41_18535</name>
</gene>
<proteinExistence type="predicted"/>
<keyword evidence="1" id="KW-0732">Signal</keyword>
<organism evidence="2 3">
    <name type="scientific">Serratia proteamaculans</name>
    <dbReference type="NCBI Taxonomy" id="28151"/>
    <lineage>
        <taxon>Bacteria</taxon>
        <taxon>Pseudomonadati</taxon>
        <taxon>Pseudomonadota</taxon>
        <taxon>Gammaproteobacteria</taxon>
        <taxon>Enterobacterales</taxon>
        <taxon>Yersiniaceae</taxon>
        <taxon>Serratia</taxon>
    </lineage>
</organism>
<dbReference type="Pfam" id="PF16105">
    <property type="entry name" value="DUF4823"/>
    <property type="match status" value="1"/>
</dbReference>
<dbReference type="AlphaFoldDB" id="A0A5Q2VAZ0"/>
<sequence length="171" mass="18572">MKNLLLFSSAILLLAGCSAKYNTNNIQKNTELLIKDTPVVIAKPADGVYETHSYAGSGNATATAVKAAFLRYSDNVSIFAGCEDTACLKSNHPISSGYYVIPQILHWEDRATEWSGIPDKIEVKITVYNAESNARVASTIINGKSKWATFGGDHPQDLLPEPVNAYISSLY</sequence>
<dbReference type="Proteomes" id="UP000381260">
    <property type="component" value="Chromosome"/>
</dbReference>
<feature type="chain" id="PRO_5024316967" evidence="1">
    <location>
        <begin position="20"/>
        <end position="171"/>
    </location>
</feature>